<keyword evidence="1" id="KW-0472">Membrane</keyword>
<comment type="caution">
    <text evidence="2">The sequence shown here is derived from an EMBL/GenBank/DDBJ whole genome shotgun (WGS) entry which is preliminary data.</text>
</comment>
<accession>A0AAD5K1Z4</accession>
<dbReference type="EMBL" id="JAIXMP010000011">
    <property type="protein sequence ID" value="KAI9264975.1"/>
    <property type="molecule type" value="Genomic_DNA"/>
</dbReference>
<organism evidence="2 3">
    <name type="scientific">Phascolomyces articulosus</name>
    <dbReference type="NCBI Taxonomy" id="60185"/>
    <lineage>
        <taxon>Eukaryota</taxon>
        <taxon>Fungi</taxon>
        <taxon>Fungi incertae sedis</taxon>
        <taxon>Mucoromycota</taxon>
        <taxon>Mucoromycotina</taxon>
        <taxon>Mucoromycetes</taxon>
        <taxon>Mucorales</taxon>
        <taxon>Lichtheimiaceae</taxon>
        <taxon>Phascolomyces</taxon>
    </lineage>
</organism>
<dbReference type="AlphaFoldDB" id="A0AAD5K1Z4"/>
<protein>
    <submittedName>
        <fullName evidence="2">Uncharacterized protein</fullName>
    </submittedName>
</protein>
<proteinExistence type="predicted"/>
<reference evidence="2" key="2">
    <citation type="submission" date="2023-02" db="EMBL/GenBank/DDBJ databases">
        <authorList>
            <consortium name="DOE Joint Genome Institute"/>
            <person name="Mondo S.J."/>
            <person name="Chang Y."/>
            <person name="Wang Y."/>
            <person name="Ahrendt S."/>
            <person name="Andreopoulos W."/>
            <person name="Barry K."/>
            <person name="Beard J."/>
            <person name="Benny G.L."/>
            <person name="Blankenship S."/>
            <person name="Bonito G."/>
            <person name="Cuomo C."/>
            <person name="Desiro A."/>
            <person name="Gervers K.A."/>
            <person name="Hundley H."/>
            <person name="Kuo A."/>
            <person name="LaButti K."/>
            <person name="Lang B.F."/>
            <person name="Lipzen A."/>
            <person name="O'Donnell K."/>
            <person name="Pangilinan J."/>
            <person name="Reynolds N."/>
            <person name="Sandor L."/>
            <person name="Smith M.W."/>
            <person name="Tsang A."/>
            <person name="Grigoriev I.V."/>
            <person name="Stajich J.E."/>
            <person name="Spatafora J.W."/>
        </authorList>
    </citation>
    <scope>NUCLEOTIDE SEQUENCE</scope>
    <source>
        <strain evidence="2">RSA 2281</strain>
    </source>
</reference>
<keyword evidence="1" id="KW-0812">Transmembrane</keyword>
<sequence>MVIVLMIIVSLVFSDEQIGFMQFLYLYIIKVTSAVFMSLLPWSDLILRTPHLSRSTANRYVPFFKSRQKVYLNGYCLYELGPEKFGGPTMLRGFSPNDISI</sequence>
<evidence type="ECO:0000313" key="2">
    <source>
        <dbReference type="EMBL" id="KAI9264975.1"/>
    </source>
</evidence>
<reference evidence="2" key="1">
    <citation type="journal article" date="2022" name="IScience">
        <title>Evolution of zygomycete secretomes and the origins of terrestrial fungal ecologies.</title>
        <authorList>
            <person name="Chang Y."/>
            <person name="Wang Y."/>
            <person name="Mondo S."/>
            <person name="Ahrendt S."/>
            <person name="Andreopoulos W."/>
            <person name="Barry K."/>
            <person name="Beard J."/>
            <person name="Benny G.L."/>
            <person name="Blankenship S."/>
            <person name="Bonito G."/>
            <person name="Cuomo C."/>
            <person name="Desiro A."/>
            <person name="Gervers K.A."/>
            <person name="Hundley H."/>
            <person name="Kuo A."/>
            <person name="LaButti K."/>
            <person name="Lang B.F."/>
            <person name="Lipzen A."/>
            <person name="O'Donnell K."/>
            <person name="Pangilinan J."/>
            <person name="Reynolds N."/>
            <person name="Sandor L."/>
            <person name="Smith M.E."/>
            <person name="Tsang A."/>
            <person name="Grigoriev I.V."/>
            <person name="Stajich J.E."/>
            <person name="Spatafora J.W."/>
        </authorList>
    </citation>
    <scope>NUCLEOTIDE SEQUENCE</scope>
    <source>
        <strain evidence="2">RSA 2281</strain>
    </source>
</reference>
<name>A0AAD5K1Z4_9FUNG</name>
<keyword evidence="3" id="KW-1185">Reference proteome</keyword>
<dbReference type="Proteomes" id="UP001209540">
    <property type="component" value="Unassembled WGS sequence"/>
</dbReference>
<gene>
    <name evidence="2" type="ORF">BDA99DRAFT_536469</name>
</gene>
<feature type="transmembrane region" description="Helical" evidence="1">
    <location>
        <begin position="24"/>
        <end position="47"/>
    </location>
</feature>
<evidence type="ECO:0000313" key="3">
    <source>
        <dbReference type="Proteomes" id="UP001209540"/>
    </source>
</evidence>
<keyword evidence="1" id="KW-1133">Transmembrane helix</keyword>
<evidence type="ECO:0000256" key="1">
    <source>
        <dbReference type="SAM" id="Phobius"/>
    </source>
</evidence>